<accession>A0A0F9QR67</accession>
<evidence type="ECO:0000313" key="2">
    <source>
        <dbReference type="EMBL" id="KKN44964.1"/>
    </source>
</evidence>
<reference evidence="2" key="1">
    <citation type="journal article" date="2015" name="Nature">
        <title>Complex archaea that bridge the gap between prokaryotes and eukaryotes.</title>
        <authorList>
            <person name="Spang A."/>
            <person name="Saw J.H."/>
            <person name="Jorgensen S.L."/>
            <person name="Zaremba-Niedzwiedzka K."/>
            <person name="Martijn J."/>
            <person name="Lind A.E."/>
            <person name="van Eijk R."/>
            <person name="Schleper C."/>
            <person name="Guy L."/>
            <person name="Ettema T.J."/>
        </authorList>
    </citation>
    <scope>NUCLEOTIDE SEQUENCE</scope>
</reference>
<dbReference type="SMART" id="SM00507">
    <property type="entry name" value="HNHc"/>
    <property type="match status" value="1"/>
</dbReference>
<dbReference type="Pfam" id="PF01844">
    <property type="entry name" value="HNH"/>
    <property type="match status" value="1"/>
</dbReference>
<evidence type="ECO:0000259" key="1">
    <source>
        <dbReference type="SMART" id="SM00507"/>
    </source>
</evidence>
<dbReference type="InterPro" id="IPR052892">
    <property type="entry name" value="NA-targeting_endonuclease"/>
</dbReference>
<dbReference type="InterPro" id="IPR003615">
    <property type="entry name" value="HNH_nuc"/>
</dbReference>
<dbReference type="AlphaFoldDB" id="A0A0F9QR67"/>
<dbReference type="GO" id="GO:0003676">
    <property type="term" value="F:nucleic acid binding"/>
    <property type="evidence" value="ECO:0007669"/>
    <property type="project" value="InterPro"/>
</dbReference>
<comment type="caution">
    <text evidence="2">The sequence shown here is derived from an EMBL/GenBank/DDBJ whole genome shotgun (WGS) entry which is preliminary data.</text>
</comment>
<dbReference type="InterPro" id="IPR002711">
    <property type="entry name" value="HNH"/>
</dbReference>
<name>A0A0F9QR67_9ZZZZ</name>
<dbReference type="GO" id="GO:0008270">
    <property type="term" value="F:zinc ion binding"/>
    <property type="evidence" value="ECO:0007669"/>
    <property type="project" value="InterPro"/>
</dbReference>
<dbReference type="GO" id="GO:0004519">
    <property type="term" value="F:endonuclease activity"/>
    <property type="evidence" value="ECO:0007669"/>
    <property type="project" value="InterPro"/>
</dbReference>
<sequence>MEKELKKINSLLNFYYNESVPIGLKIKSVGGLVIRGKIIKKNKIGMKYVVVKSLEKSPIKIFIEDIIQDSVVPIDYQKKENKNKRDTIPPAIRFKVLKRDRHTCTGCGARAPDVELEVDHIVPVSKGGTDELSNLRTLCKDCNIGKGNKV</sequence>
<organism evidence="2">
    <name type="scientific">marine sediment metagenome</name>
    <dbReference type="NCBI Taxonomy" id="412755"/>
    <lineage>
        <taxon>unclassified sequences</taxon>
        <taxon>metagenomes</taxon>
        <taxon>ecological metagenomes</taxon>
    </lineage>
</organism>
<proteinExistence type="predicted"/>
<protein>
    <recommendedName>
        <fullName evidence="1">HNH nuclease domain-containing protein</fullName>
    </recommendedName>
</protein>
<dbReference type="PANTHER" id="PTHR33877:SF2">
    <property type="entry name" value="OS07G0170200 PROTEIN"/>
    <property type="match status" value="1"/>
</dbReference>
<dbReference type="CDD" id="cd00085">
    <property type="entry name" value="HNHc"/>
    <property type="match status" value="1"/>
</dbReference>
<feature type="domain" description="HNH nuclease" evidence="1">
    <location>
        <begin position="91"/>
        <end position="144"/>
    </location>
</feature>
<dbReference type="PANTHER" id="PTHR33877">
    <property type="entry name" value="SLL1193 PROTEIN"/>
    <property type="match status" value="1"/>
</dbReference>
<dbReference type="Gene3D" id="1.10.30.50">
    <property type="match status" value="1"/>
</dbReference>
<dbReference type="EMBL" id="LAZR01001418">
    <property type="protein sequence ID" value="KKN44964.1"/>
    <property type="molecule type" value="Genomic_DNA"/>
</dbReference>
<gene>
    <name evidence="2" type="ORF">LCGC14_0687850</name>
</gene>